<dbReference type="EMBL" id="QRNE01000005">
    <property type="protein sequence ID" value="RHK29536.1"/>
    <property type="molecule type" value="Genomic_DNA"/>
</dbReference>
<gene>
    <name evidence="1" type="ORF">DW075_02210</name>
</gene>
<name>A0A415G172_9BACE</name>
<evidence type="ECO:0000313" key="1">
    <source>
        <dbReference type="EMBL" id="RHK29536.1"/>
    </source>
</evidence>
<dbReference type="AlphaFoldDB" id="A0A415G172"/>
<sequence>MQEFLLDISNYNLRMSNRAYVETKKPLFQIAPRRFKSAKFGVSKLVYSLTFSAHSFPLSVIPKISKNFITQVSFLLKLAHMAFVEFRSLNSKADHLVNWGLVSSIHEDMDASQVLYQNHLESALRFQLKLKYHEYNIT</sequence>
<accession>A0A415G172</accession>
<comment type="caution">
    <text evidence="1">The sequence shown here is derived from an EMBL/GenBank/DDBJ whole genome shotgun (WGS) entry which is preliminary data.</text>
</comment>
<organism evidence="1 2">
    <name type="scientific">Bacteroides xylanisolvens</name>
    <dbReference type="NCBI Taxonomy" id="371601"/>
    <lineage>
        <taxon>Bacteria</taxon>
        <taxon>Pseudomonadati</taxon>
        <taxon>Bacteroidota</taxon>
        <taxon>Bacteroidia</taxon>
        <taxon>Bacteroidales</taxon>
        <taxon>Bacteroidaceae</taxon>
        <taxon>Bacteroides</taxon>
    </lineage>
</organism>
<protein>
    <submittedName>
        <fullName evidence="1">Uncharacterized protein</fullName>
    </submittedName>
</protein>
<dbReference type="Proteomes" id="UP000285503">
    <property type="component" value="Unassembled WGS sequence"/>
</dbReference>
<reference evidence="1 2" key="1">
    <citation type="submission" date="2018-08" db="EMBL/GenBank/DDBJ databases">
        <title>A genome reference for cultivated species of the human gut microbiota.</title>
        <authorList>
            <person name="Zou Y."/>
            <person name="Xue W."/>
            <person name="Luo G."/>
        </authorList>
    </citation>
    <scope>NUCLEOTIDE SEQUENCE [LARGE SCALE GENOMIC DNA]</scope>
    <source>
        <strain evidence="1 2">AF46-11NS</strain>
    </source>
</reference>
<proteinExistence type="predicted"/>
<evidence type="ECO:0000313" key="2">
    <source>
        <dbReference type="Proteomes" id="UP000285503"/>
    </source>
</evidence>